<evidence type="ECO:0000313" key="1">
    <source>
        <dbReference type="EMBL" id="KAF0739312.1"/>
    </source>
</evidence>
<keyword evidence="2" id="KW-1185">Reference proteome</keyword>
<accession>A0A6G0XGH0</accession>
<dbReference type="Proteomes" id="UP000478052">
    <property type="component" value="Unassembled WGS sequence"/>
</dbReference>
<name>A0A6G0XGH0_APHCR</name>
<dbReference type="AlphaFoldDB" id="A0A6G0XGH0"/>
<protein>
    <submittedName>
        <fullName evidence="1">Uncharacterized protein</fullName>
    </submittedName>
</protein>
<gene>
    <name evidence="1" type="ORF">FWK35_00015147</name>
</gene>
<evidence type="ECO:0000313" key="2">
    <source>
        <dbReference type="Proteomes" id="UP000478052"/>
    </source>
</evidence>
<reference evidence="1 2" key="1">
    <citation type="submission" date="2019-08" db="EMBL/GenBank/DDBJ databases">
        <title>Whole genome of Aphis craccivora.</title>
        <authorList>
            <person name="Voronova N.V."/>
            <person name="Shulinski R.S."/>
            <person name="Bandarenka Y.V."/>
            <person name="Zhorov D.G."/>
            <person name="Warner D."/>
        </authorList>
    </citation>
    <scope>NUCLEOTIDE SEQUENCE [LARGE SCALE GENOMIC DNA]</scope>
    <source>
        <strain evidence="1">180601</strain>
        <tissue evidence="1">Whole Body</tissue>
    </source>
</reference>
<dbReference type="EMBL" id="VUJU01007862">
    <property type="protein sequence ID" value="KAF0739312.1"/>
    <property type="molecule type" value="Genomic_DNA"/>
</dbReference>
<dbReference type="OrthoDB" id="10557597at2759"/>
<organism evidence="1 2">
    <name type="scientific">Aphis craccivora</name>
    <name type="common">Cowpea aphid</name>
    <dbReference type="NCBI Taxonomy" id="307492"/>
    <lineage>
        <taxon>Eukaryota</taxon>
        <taxon>Metazoa</taxon>
        <taxon>Ecdysozoa</taxon>
        <taxon>Arthropoda</taxon>
        <taxon>Hexapoda</taxon>
        <taxon>Insecta</taxon>
        <taxon>Pterygota</taxon>
        <taxon>Neoptera</taxon>
        <taxon>Paraneoptera</taxon>
        <taxon>Hemiptera</taxon>
        <taxon>Sternorrhyncha</taxon>
        <taxon>Aphidomorpha</taxon>
        <taxon>Aphidoidea</taxon>
        <taxon>Aphididae</taxon>
        <taxon>Aphidini</taxon>
        <taxon>Aphis</taxon>
        <taxon>Aphis</taxon>
    </lineage>
</organism>
<proteinExistence type="predicted"/>
<comment type="caution">
    <text evidence="1">The sequence shown here is derived from an EMBL/GenBank/DDBJ whole genome shotgun (WGS) entry which is preliminary data.</text>
</comment>
<sequence>MYVICDIDKLGGRQVTFRLNKGDVMLEEILLFKYDGYMQEYQRSALRTRVDTEHEELCWEVHEPHETLTEESVKCKCLLDDFLRVGNQRFLIMQC</sequence>